<dbReference type="InterPro" id="IPR050130">
    <property type="entry name" value="ClpA_ClpB"/>
</dbReference>
<dbReference type="InterPro" id="IPR003959">
    <property type="entry name" value="ATPase_AAA_core"/>
</dbReference>
<dbReference type="Pfam" id="PF07724">
    <property type="entry name" value="AAA_2"/>
    <property type="match status" value="1"/>
</dbReference>
<dbReference type="InterPro" id="IPR027417">
    <property type="entry name" value="P-loop_NTPase"/>
</dbReference>
<proteinExistence type="predicted"/>
<sequence>MPCVWRARPARRRQASGHLPVPRADGCGKTELAKALSVHLWRWCSAAHRHVRVRERHTVARTWGALRLRRLRRGWPAHREVRRKPYSVLLLDEDREAHPDVYNILLQVFDDGRLTDGKAGWWISPIPSSSPRTWARTSSSVG</sequence>
<dbReference type="GO" id="GO:0005737">
    <property type="term" value="C:cytoplasm"/>
    <property type="evidence" value="ECO:0007669"/>
    <property type="project" value="TreeGrafter"/>
</dbReference>
<organism evidence="4">
    <name type="scientific">Serratia marcescens</name>
    <dbReference type="NCBI Taxonomy" id="615"/>
    <lineage>
        <taxon>Bacteria</taxon>
        <taxon>Pseudomonadati</taxon>
        <taxon>Pseudomonadota</taxon>
        <taxon>Gammaproteobacteria</taxon>
        <taxon>Enterobacterales</taxon>
        <taxon>Yersiniaceae</taxon>
        <taxon>Serratia</taxon>
    </lineage>
</organism>
<reference evidence="4" key="1">
    <citation type="submission" date="2021-03" db="EMBL/GenBank/DDBJ databases">
        <title>Molecular epidemiology and mechanisms of colistin and carbapenem resistance in Enterobacteriaceae from clinical isolates, the environment and porcine samples in Pretoria, South Africa.</title>
        <authorList>
            <person name="Bogoshi D."/>
            <person name="Mbelle N.M."/>
            <person name="Naidoo V."/>
            <person name="Osei Sekyere J."/>
        </authorList>
    </citation>
    <scope>NUCLEOTIDE SEQUENCE</scope>
    <source>
        <strain evidence="4">C080</strain>
    </source>
</reference>
<dbReference type="EMBL" id="JAGETR010000118">
    <property type="protein sequence ID" value="MBO2007135.1"/>
    <property type="molecule type" value="Genomic_DNA"/>
</dbReference>
<dbReference type="InterPro" id="IPR001270">
    <property type="entry name" value="ClpA/B"/>
</dbReference>
<evidence type="ECO:0000313" key="4">
    <source>
        <dbReference type="EMBL" id="MBO2007135.1"/>
    </source>
</evidence>
<gene>
    <name evidence="4" type="ORF">J4732_16855</name>
</gene>
<dbReference type="GO" id="GO:0005524">
    <property type="term" value="F:ATP binding"/>
    <property type="evidence" value="ECO:0007669"/>
    <property type="project" value="UniProtKB-KW"/>
</dbReference>
<feature type="domain" description="ATPase AAA-type core" evidence="3">
    <location>
        <begin position="24"/>
        <end position="118"/>
    </location>
</feature>
<dbReference type="AlphaFoldDB" id="A0A939SUT8"/>
<evidence type="ECO:0000259" key="3">
    <source>
        <dbReference type="Pfam" id="PF07724"/>
    </source>
</evidence>
<dbReference type="PRINTS" id="PR00300">
    <property type="entry name" value="CLPPROTEASEA"/>
</dbReference>
<keyword evidence="2" id="KW-0067">ATP-binding</keyword>
<dbReference type="SUPFAM" id="SSF52540">
    <property type="entry name" value="P-loop containing nucleoside triphosphate hydrolases"/>
    <property type="match status" value="1"/>
</dbReference>
<dbReference type="GO" id="GO:0034605">
    <property type="term" value="P:cellular response to heat"/>
    <property type="evidence" value="ECO:0007669"/>
    <property type="project" value="TreeGrafter"/>
</dbReference>
<keyword evidence="1" id="KW-0547">Nucleotide-binding</keyword>
<dbReference type="PANTHER" id="PTHR11638">
    <property type="entry name" value="ATP-DEPENDENT CLP PROTEASE"/>
    <property type="match status" value="1"/>
</dbReference>
<dbReference type="GO" id="GO:0016887">
    <property type="term" value="F:ATP hydrolysis activity"/>
    <property type="evidence" value="ECO:0007669"/>
    <property type="project" value="InterPro"/>
</dbReference>
<evidence type="ECO:0000256" key="2">
    <source>
        <dbReference type="ARBA" id="ARBA00022840"/>
    </source>
</evidence>
<comment type="caution">
    <text evidence="4">The sequence shown here is derived from an EMBL/GenBank/DDBJ whole genome shotgun (WGS) entry which is preliminary data.</text>
</comment>
<dbReference type="PANTHER" id="PTHR11638:SF18">
    <property type="entry name" value="HEAT SHOCK PROTEIN 104"/>
    <property type="match status" value="1"/>
</dbReference>
<protein>
    <submittedName>
        <fullName evidence="4">AAA family ATPase</fullName>
    </submittedName>
</protein>
<name>A0A939SUT8_SERMA</name>
<dbReference type="Gene3D" id="3.40.50.300">
    <property type="entry name" value="P-loop containing nucleotide triphosphate hydrolases"/>
    <property type="match status" value="1"/>
</dbReference>
<accession>A0A939SUT8</accession>
<evidence type="ECO:0000256" key="1">
    <source>
        <dbReference type="ARBA" id="ARBA00022741"/>
    </source>
</evidence>